<feature type="compositionally biased region" description="Basic and acidic residues" evidence="15">
    <location>
        <begin position="323"/>
        <end position="332"/>
    </location>
</feature>
<dbReference type="GO" id="GO:0005524">
    <property type="term" value="F:ATP binding"/>
    <property type="evidence" value="ECO:0007669"/>
    <property type="project" value="UniProtKB-KW"/>
</dbReference>
<keyword evidence="5" id="KW-0808">Transferase</keyword>
<dbReference type="CDD" id="cd05144">
    <property type="entry name" value="RIO2_C"/>
    <property type="match status" value="1"/>
</dbReference>
<dbReference type="GO" id="GO:0005634">
    <property type="term" value="C:nucleus"/>
    <property type="evidence" value="ECO:0007669"/>
    <property type="project" value="TreeGrafter"/>
</dbReference>
<comment type="similarity">
    <text evidence="2">Belongs to the protein kinase superfamily. RIO-type Ser/Thr kinase family.</text>
</comment>
<evidence type="ECO:0000256" key="8">
    <source>
        <dbReference type="ARBA" id="ARBA00022777"/>
    </source>
</evidence>
<evidence type="ECO:0000256" key="2">
    <source>
        <dbReference type="ARBA" id="ARBA00009196"/>
    </source>
</evidence>
<feature type="compositionally biased region" description="Polar residues" evidence="15">
    <location>
        <begin position="475"/>
        <end position="487"/>
    </location>
</feature>
<evidence type="ECO:0000256" key="1">
    <source>
        <dbReference type="ARBA" id="ARBA00001946"/>
    </source>
</evidence>
<proteinExistence type="inferred from homology"/>
<comment type="cofactor">
    <cofactor evidence="1">
        <name>Mg(2+)</name>
        <dbReference type="ChEBI" id="CHEBI:18420"/>
    </cofactor>
</comment>
<keyword evidence="10" id="KW-0460">Magnesium</keyword>
<keyword evidence="18" id="KW-1185">Reference proteome</keyword>
<gene>
    <name evidence="17" type="ORF">CVT25_010207</name>
</gene>
<evidence type="ECO:0000256" key="10">
    <source>
        <dbReference type="ARBA" id="ARBA00022842"/>
    </source>
</evidence>
<dbReference type="InterPro" id="IPR011009">
    <property type="entry name" value="Kinase-like_dom_sf"/>
</dbReference>
<dbReference type="InterPro" id="IPR030484">
    <property type="entry name" value="Rio2"/>
</dbReference>
<dbReference type="Proteomes" id="UP000283269">
    <property type="component" value="Unassembled WGS sequence"/>
</dbReference>
<keyword evidence="8" id="KW-0418">Kinase</keyword>
<dbReference type="InterPro" id="IPR018934">
    <property type="entry name" value="RIO_dom"/>
</dbReference>
<evidence type="ECO:0000256" key="6">
    <source>
        <dbReference type="ARBA" id="ARBA00022723"/>
    </source>
</evidence>
<evidence type="ECO:0000256" key="3">
    <source>
        <dbReference type="ARBA" id="ARBA00012513"/>
    </source>
</evidence>
<evidence type="ECO:0000259" key="16">
    <source>
        <dbReference type="SMART" id="SM00090"/>
    </source>
</evidence>
<evidence type="ECO:0000256" key="9">
    <source>
        <dbReference type="ARBA" id="ARBA00022840"/>
    </source>
</evidence>
<dbReference type="STRING" id="93625.A0A409XD19"/>
<feature type="region of interest" description="Disordered" evidence="15">
    <location>
        <begin position="405"/>
        <end position="498"/>
    </location>
</feature>
<evidence type="ECO:0000256" key="14">
    <source>
        <dbReference type="ARBA" id="ARBA00068837"/>
    </source>
</evidence>
<evidence type="ECO:0000256" key="5">
    <source>
        <dbReference type="ARBA" id="ARBA00022679"/>
    </source>
</evidence>
<dbReference type="SUPFAM" id="SSF46785">
    <property type="entry name" value="Winged helix' DNA-binding domain"/>
    <property type="match status" value="1"/>
</dbReference>
<dbReference type="Pfam" id="PF01163">
    <property type="entry name" value="RIO1"/>
    <property type="match status" value="1"/>
</dbReference>
<comment type="caution">
    <text evidence="17">The sequence shown here is derived from an EMBL/GenBank/DDBJ whole genome shotgun (WGS) entry which is preliminary data.</text>
</comment>
<dbReference type="EMBL" id="NHYD01002055">
    <property type="protein sequence ID" value="PPQ88631.1"/>
    <property type="molecule type" value="Genomic_DNA"/>
</dbReference>
<keyword evidence="6" id="KW-0479">Metal-binding</keyword>
<dbReference type="SUPFAM" id="SSF56112">
    <property type="entry name" value="Protein kinase-like (PK-like)"/>
    <property type="match status" value="1"/>
</dbReference>
<feature type="compositionally biased region" description="Acidic residues" evidence="15">
    <location>
        <begin position="333"/>
        <end position="357"/>
    </location>
</feature>
<evidence type="ECO:0000256" key="12">
    <source>
        <dbReference type="ARBA" id="ARBA00048679"/>
    </source>
</evidence>
<name>A0A409XD19_PSICY</name>
<evidence type="ECO:0000313" key="17">
    <source>
        <dbReference type="EMBL" id="PPQ88631.1"/>
    </source>
</evidence>
<dbReference type="GO" id="GO:0004674">
    <property type="term" value="F:protein serine/threonine kinase activity"/>
    <property type="evidence" value="ECO:0007669"/>
    <property type="project" value="UniProtKB-KW"/>
</dbReference>
<dbReference type="SMART" id="SM00090">
    <property type="entry name" value="RIO"/>
    <property type="match status" value="1"/>
</dbReference>
<dbReference type="Pfam" id="PF09202">
    <property type="entry name" value="Rio2_N"/>
    <property type="match status" value="1"/>
</dbReference>
<feature type="compositionally biased region" description="Acidic residues" evidence="15">
    <location>
        <begin position="429"/>
        <end position="439"/>
    </location>
</feature>
<dbReference type="GO" id="GO:0030688">
    <property type="term" value="C:preribosome, small subunit precursor"/>
    <property type="evidence" value="ECO:0007669"/>
    <property type="project" value="TreeGrafter"/>
</dbReference>
<dbReference type="GO" id="GO:0030490">
    <property type="term" value="P:maturation of SSU-rRNA"/>
    <property type="evidence" value="ECO:0007669"/>
    <property type="project" value="TreeGrafter"/>
</dbReference>
<evidence type="ECO:0000256" key="15">
    <source>
        <dbReference type="SAM" id="MobiDB-lite"/>
    </source>
</evidence>
<evidence type="ECO:0000256" key="4">
    <source>
        <dbReference type="ARBA" id="ARBA00022527"/>
    </source>
</evidence>
<dbReference type="GO" id="GO:0046872">
    <property type="term" value="F:metal ion binding"/>
    <property type="evidence" value="ECO:0007669"/>
    <property type="project" value="UniProtKB-KW"/>
</dbReference>
<evidence type="ECO:0000256" key="11">
    <source>
        <dbReference type="ARBA" id="ARBA00047899"/>
    </source>
</evidence>
<dbReference type="InterPro" id="IPR000687">
    <property type="entry name" value="RIO_kinase"/>
</dbReference>
<sequence>MKLDATDLRYVTSDEFRVLTAVEMGSKNHEVVPLSLIVQISGLRNGGINKLVGSLAKRNLVSRVQNAKYDGYRLTYGGYDFLAMRALSKRDSMHSVGNQIGVGKESDIYIVADAEGNEMVLKLHRQVHIFFAESKFSICFFSLGRVSFRAIKEKRDYLGKRKSASWLYLSRLAAQKEWEFMKILHQHDFPVPRPIDQARHTILMEFIDAYPLRQVSEVENPGKLYSQLMDVIVRFAQAGLIHGDYNEFNILIKRDTGEPIVIDFPQMVSTSHENAEWHACTSIEIKSVEESGKGNFKLDVMVEASGFGRKEMKILAEYMEAVRQEEGDHESSGFDEEELDEEDGSESADEETEDAINLDEKRQNLDNGRPISNEAVEASSIPLHEASSSMPLSLSADPNTLKFDELEISDLSDTRLSRSPPQSRRNLPVEEDSSEEEEGTGQKGDIKSIVASDITKKRAQQQRKYHSKRSIRSAGRSQGSKAKQSTKVRLADHGGFWG</sequence>
<keyword evidence="9" id="KW-0067">ATP-binding</keyword>
<dbReference type="GO" id="GO:0005829">
    <property type="term" value="C:cytosol"/>
    <property type="evidence" value="ECO:0007669"/>
    <property type="project" value="TreeGrafter"/>
</dbReference>
<comment type="catalytic activity">
    <reaction evidence="12">
        <text>L-seryl-[protein] + ATP = O-phospho-L-seryl-[protein] + ADP + H(+)</text>
        <dbReference type="Rhea" id="RHEA:17989"/>
        <dbReference type="Rhea" id="RHEA-COMP:9863"/>
        <dbReference type="Rhea" id="RHEA-COMP:11604"/>
        <dbReference type="ChEBI" id="CHEBI:15378"/>
        <dbReference type="ChEBI" id="CHEBI:29999"/>
        <dbReference type="ChEBI" id="CHEBI:30616"/>
        <dbReference type="ChEBI" id="CHEBI:83421"/>
        <dbReference type="ChEBI" id="CHEBI:456216"/>
        <dbReference type="EC" id="2.7.11.1"/>
    </reaction>
</comment>
<evidence type="ECO:0000313" key="18">
    <source>
        <dbReference type="Proteomes" id="UP000283269"/>
    </source>
</evidence>
<dbReference type="InterPro" id="IPR036388">
    <property type="entry name" value="WH-like_DNA-bd_sf"/>
</dbReference>
<dbReference type="Gene3D" id="1.10.510.10">
    <property type="entry name" value="Transferase(Phosphotransferase) domain 1"/>
    <property type="match status" value="1"/>
</dbReference>
<protein>
    <recommendedName>
        <fullName evidence="13">Serine/threonine-protein kinase RIO2</fullName>
        <ecNumber evidence="3">2.7.11.1</ecNumber>
    </recommendedName>
    <alternativeName>
        <fullName evidence="14">Serine/threonine-protein kinase rio2</fullName>
    </alternativeName>
</protein>
<feature type="region of interest" description="Disordered" evidence="15">
    <location>
        <begin position="323"/>
        <end position="370"/>
    </location>
</feature>
<feature type="compositionally biased region" description="Basic residues" evidence="15">
    <location>
        <begin position="457"/>
        <end position="471"/>
    </location>
</feature>
<accession>A0A409XD19</accession>
<comment type="catalytic activity">
    <reaction evidence="11">
        <text>L-threonyl-[protein] + ATP = O-phospho-L-threonyl-[protein] + ADP + H(+)</text>
        <dbReference type="Rhea" id="RHEA:46608"/>
        <dbReference type="Rhea" id="RHEA-COMP:11060"/>
        <dbReference type="Rhea" id="RHEA-COMP:11605"/>
        <dbReference type="ChEBI" id="CHEBI:15378"/>
        <dbReference type="ChEBI" id="CHEBI:30013"/>
        <dbReference type="ChEBI" id="CHEBI:30616"/>
        <dbReference type="ChEBI" id="CHEBI:61977"/>
        <dbReference type="ChEBI" id="CHEBI:456216"/>
        <dbReference type="EC" id="2.7.11.1"/>
    </reaction>
</comment>
<dbReference type="Gene3D" id="3.30.200.20">
    <property type="entry name" value="Phosphorylase Kinase, domain 1"/>
    <property type="match status" value="2"/>
</dbReference>
<dbReference type="AlphaFoldDB" id="A0A409XD19"/>
<dbReference type="InterPro" id="IPR015285">
    <property type="entry name" value="RIO2_wHTH_N"/>
</dbReference>
<feature type="domain" description="RIO kinase" evidence="16">
    <location>
        <begin position="65"/>
        <end position="293"/>
    </location>
</feature>
<organism evidence="17 18">
    <name type="scientific">Psilocybe cyanescens</name>
    <dbReference type="NCBI Taxonomy" id="93625"/>
    <lineage>
        <taxon>Eukaryota</taxon>
        <taxon>Fungi</taxon>
        <taxon>Dikarya</taxon>
        <taxon>Basidiomycota</taxon>
        <taxon>Agaricomycotina</taxon>
        <taxon>Agaricomycetes</taxon>
        <taxon>Agaricomycetidae</taxon>
        <taxon>Agaricales</taxon>
        <taxon>Agaricineae</taxon>
        <taxon>Strophariaceae</taxon>
        <taxon>Psilocybe</taxon>
    </lineage>
</organism>
<keyword evidence="7" id="KW-0547">Nucleotide-binding</keyword>
<dbReference type="OrthoDB" id="10258631at2759"/>
<dbReference type="InterPro" id="IPR036390">
    <property type="entry name" value="WH_DNA-bd_sf"/>
</dbReference>
<dbReference type="FunFam" id="1.10.10.10:FF:000053">
    <property type="entry name" value="Serine/threonine-protein kinase RIO2"/>
    <property type="match status" value="1"/>
</dbReference>
<dbReference type="FunCoup" id="A0A409XD19">
    <property type="interactions" value="759"/>
</dbReference>
<dbReference type="PANTHER" id="PTHR45852">
    <property type="entry name" value="SER/THR-PROTEIN KINASE RIO2"/>
    <property type="match status" value="1"/>
</dbReference>
<reference evidence="17 18" key="1">
    <citation type="journal article" date="2018" name="Evol. Lett.">
        <title>Horizontal gene cluster transfer increased hallucinogenic mushroom diversity.</title>
        <authorList>
            <person name="Reynolds H.T."/>
            <person name="Vijayakumar V."/>
            <person name="Gluck-Thaler E."/>
            <person name="Korotkin H.B."/>
            <person name="Matheny P.B."/>
            <person name="Slot J.C."/>
        </authorList>
    </citation>
    <scope>NUCLEOTIDE SEQUENCE [LARGE SCALE GENOMIC DNA]</scope>
    <source>
        <strain evidence="17 18">2631</strain>
    </source>
</reference>
<evidence type="ECO:0000256" key="13">
    <source>
        <dbReference type="ARBA" id="ARBA00068353"/>
    </source>
</evidence>
<dbReference type="EC" id="2.7.11.1" evidence="3"/>
<keyword evidence="4" id="KW-0723">Serine/threonine-protein kinase</keyword>
<dbReference type="FunFam" id="3.30.200.20:FF:000052">
    <property type="entry name" value="Serine/threonine-protein kinase RIO2"/>
    <property type="match status" value="1"/>
</dbReference>
<dbReference type="Gene3D" id="1.10.10.10">
    <property type="entry name" value="Winged helix-like DNA-binding domain superfamily/Winged helix DNA-binding domain"/>
    <property type="match status" value="1"/>
</dbReference>
<dbReference type="PANTHER" id="PTHR45852:SF1">
    <property type="entry name" value="SERINE_THREONINE-PROTEIN KINASE RIO2"/>
    <property type="match status" value="1"/>
</dbReference>
<dbReference type="InParanoid" id="A0A409XD19"/>
<evidence type="ECO:0000256" key="7">
    <source>
        <dbReference type="ARBA" id="ARBA00022741"/>
    </source>
</evidence>